<feature type="domain" description="HDOD" evidence="1">
    <location>
        <begin position="23"/>
        <end position="217"/>
    </location>
</feature>
<dbReference type="SMART" id="SM00471">
    <property type="entry name" value="HDc"/>
    <property type="match status" value="1"/>
</dbReference>
<keyword evidence="2" id="KW-0808">Transferase</keyword>
<reference evidence="2 3" key="1">
    <citation type="submission" date="2019-06" db="EMBL/GenBank/DDBJ databases">
        <title>Genomic Encyclopedia of Archaeal and Bacterial Type Strains, Phase II (KMG-II): from individual species to whole genera.</title>
        <authorList>
            <person name="Goeker M."/>
        </authorList>
    </citation>
    <scope>NUCLEOTIDE SEQUENCE [LARGE SCALE GENOMIC DNA]</scope>
    <source>
        <strain evidence="2 3">DSM 7270</strain>
    </source>
</reference>
<dbReference type="NCBIfam" id="TIGR00277">
    <property type="entry name" value="HDIG"/>
    <property type="match status" value="1"/>
</dbReference>
<dbReference type="Pfam" id="PF08668">
    <property type="entry name" value="HDOD"/>
    <property type="match status" value="1"/>
</dbReference>
<dbReference type="InterPro" id="IPR013976">
    <property type="entry name" value="HDOD"/>
</dbReference>
<dbReference type="PANTHER" id="PTHR33525:SF3">
    <property type="entry name" value="RIBONUCLEASE Y"/>
    <property type="match status" value="1"/>
</dbReference>
<sequence>MKIPPPRLLKLDREALARDVRALPSLPTVVQELMMLVQKNEVQLDTITNTLSLDQALSVKVLHLANSPFYGLSGRVRSIRDAINILGMRQLSSLVIAAALTLQFEKLHGQSLHMNAFWRHSIGCATAARQLAKRTGLDEQAAFTAGLLHDVGRLVVDSHHPLEAAQAIAWAEASDTPHCDAEYMLLGIDHTELGSWVCRHWRFTSDVTDAIAGHHHPPPSGALTLIDIVHVADAITHALDLADAPNEAVPGISSAAWARLGLQERELPALLASIESEFHDLYAVLKPAKEAP</sequence>
<dbReference type="InterPro" id="IPR052340">
    <property type="entry name" value="RNase_Y/CdgJ"/>
</dbReference>
<protein>
    <submittedName>
        <fullName evidence="2">Putative nucleotidyltransferase with HDIG domain</fullName>
    </submittedName>
</protein>
<evidence type="ECO:0000313" key="3">
    <source>
        <dbReference type="Proteomes" id="UP000316993"/>
    </source>
</evidence>
<evidence type="ECO:0000313" key="2">
    <source>
        <dbReference type="EMBL" id="TQN01488.1"/>
    </source>
</evidence>
<dbReference type="PANTHER" id="PTHR33525">
    <property type="match status" value="1"/>
</dbReference>
<dbReference type="Gene3D" id="1.10.3210.10">
    <property type="entry name" value="Hypothetical protein af1432"/>
    <property type="match status" value="1"/>
</dbReference>
<dbReference type="GO" id="GO:0016740">
    <property type="term" value="F:transferase activity"/>
    <property type="evidence" value="ECO:0007669"/>
    <property type="project" value="UniProtKB-KW"/>
</dbReference>
<proteinExistence type="predicted"/>
<dbReference type="SUPFAM" id="SSF109604">
    <property type="entry name" value="HD-domain/PDEase-like"/>
    <property type="match status" value="1"/>
</dbReference>
<gene>
    <name evidence="2" type="ORF">BDD18_3456</name>
</gene>
<dbReference type="PROSITE" id="PS51833">
    <property type="entry name" value="HDOD"/>
    <property type="match status" value="1"/>
</dbReference>
<dbReference type="InterPro" id="IPR006675">
    <property type="entry name" value="HDIG_dom"/>
</dbReference>
<dbReference type="AlphaFoldDB" id="A0A543L2C2"/>
<dbReference type="RefSeq" id="WP_142084671.1">
    <property type="nucleotide sequence ID" value="NZ_VFPV01000003.1"/>
</dbReference>
<dbReference type="InterPro" id="IPR003607">
    <property type="entry name" value="HD/PDEase_dom"/>
</dbReference>
<accession>A0A543L2C2</accession>
<name>A0A543L2C2_9BURK</name>
<comment type="caution">
    <text evidence="2">The sequence shown here is derived from an EMBL/GenBank/DDBJ whole genome shotgun (WGS) entry which is preliminary data.</text>
</comment>
<organism evidence="2 3">
    <name type="scientific">Acidovorax temperans</name>
    <dbReference type="NCBI Taxonomy" id="80878"/>
    <lineage>
        <taxon>Bacteria</taxon>
        <taxon>Pseudomonadati</taxon>
        <taxon>Pseudomonadota</taxon>
        <taxon>Betaproteobacteria</taxon>
        <taxon>Burkholderiales</taxon>
        <taxon>Comamonadaceae</taxon>
        <taxon>Acidovorax</taxon>
    </lineage>
</organism>
<dbReference type="Proteomes" id="UP000316993">
    <property type="component" value="Unassembled WGS sequence"/>
</dbReference>
<evidence type="ECO:0000259" key="1">
    <source>
        <dbReference type="PROSITE" id="PS51833"/>
    </source>
</evidence>
<dbReference type="EMBL" id="VFPV01000003">
    <property type="protein sequence ID" value="TQN01488.1"/>
    <property type="molecule type" value="Genomic_DNA"/>
</dbReference>
<dbReference type="CDD" id="cd00077">
    <property type="entry name" value="HDc"/>
    <property type="match status" value="1"/>
</dbReference>